<accession>A0A511YS81</accession>
<evidence type="ECO:0000313" key="1">
    <source>
        <dbReference type="EMBL" id="GEN78054.1"/>
    </source>
</evidence>
<protein>
    <submittedName>
        <fullName evidence="1">Uncharacterized protein</fullName>
    </submittedName>
</protein>
<gene>
    <name evidence="1" type="ORF">CHA01nite_37940</name>
</gene>
<dbReference type="OrthoDB" id="9808975at2"/>
<keyword evidence="2" id="KW-1185">Reference proteome</keyword>
<evidence type="ECO:0000313" key="2">
    <source>
        <dbReference type="Proteomes" id="UP000321863"/>
    </source>
</evidence>
<comment type="caution">
    <text evidence="1">The sequence shown here is derived from an EMBL/GenBank/DDBJ whole genome shotgun (WGS) entry which is preliminary data.</text>
</comment>
<dbReference type="RefSeq" id="WP_146944404.1">
    <property type="nucleotide sequence ID" value="NZ_BJYJ01000043.1"/>
</dbReference>
<dbReference type="EMBL" id="BJYJ01000043">
    <property type="protein sequence ID" value="GEN78054.1"/>
    <property type="molecule type" value="Genomic_DNA"/>
</dbReference>
<dbReference type="AlphaFoldDB" id="A0A511YS81"/>
<organism evidence="1 2">
    <name type="scientific">Chryseobacterium hagamense</name>
    <dbReference type="NCBI Taxonomy" id="395935"/>
    <lineage>
        <taxon>Bacteria</taxon>
        <taxon>Pseudomonadati</taxon>
        <taxon>Bacteroidota</taxon>
        <taxon>Flavobacteriia</taxon>
        <taxon>Flavobacteriales</taxon>
        <taxon>Weeksellaceae</taxon>
        <taxon>Chryseobacterium group</taxon>
        <taxon>Chryseobacterium</taxon>
    </lineage>
</organism>
<reference evidence="1 2" key="1">
    <citation type="submission" date="2019-07" db="EMBL/GenBank/DDBJ databases">
        <title>Whole genome shotgun sequence of Chryseobacterium hagamense NBRC 105253.</title>
        <authorList>
            <person name="Hosoyama A."/>
            <person name="Uohara A."/>
            <person name="Ohji S."/>
            <person name="Ichikawa N."/>
        </authorList>
    </citation>
    <scope>NUCLEOTIDE SEQUENCE [LARGE SCALE GENOMIC DNA]</scope>
    <source>
        <strain evidence="1 2">NBRC 105253</strain>
    </source>
</reference>
<proteinExistence type="predicted"/>
<dbReference type="Proteomes" id="UP000321863">
    <property type="component" value="Unassembled WGS sequence"/>
</dbReference>
<sequence length="199" mass="22877">MQLKIFELNQHLTMLTPLEVMATDMTILNGIVKGEPVYKKGKKISAGYFLDKEQTKLAIEKTFYDKVDKNGFLTGSNILFKWSDIYENPVLTKAVFVAFYIAKSAGIMTKSRRRSINYLQEAGMRLGIKQYIDFLFDYYYSNYQKSGVIKNLVNTFTKNGSAKLQEALRNEENPEVLQVLHRALPDGEKMIDSLLYQIT</sequence>
<name>A0A511YS81_9FLAO</name>